<feature type="transmembrane region" description="Helical" evidence="1">
    <location>
        <begin position="58"/>
        <end position="80"/>
    </location>
</feature>
<proteinExistence type="predicted"/>
<keyword evidence="1" id="KW-0812">Transmembrane</keyword>
<dbReference type="AlphaFoldDB" id="A0A6J4HY56"/>
<organism evidence="2">
    <name type="scientific">uncultured Acidimicrobiales bacterium</name>
    <dbReference type="NCBI Taxonomy" id="310071"/>
    <lineage>
        <taxon>Bacteria</taxon>
        <taxon>Bacillati</taxon>
        <taxon>Actinomycetota</taxon>
        <taxon>Acidimicrobiia</taxon>
        <taxon>Acidimicrobiales</taxon>
        <taxon>environmental samples</taxon>
    </lineage>
</organism>
<keyword evidence="1" id="KW-0472">Membrane</keyword>
<gene>
    <name evidence="2" type="ORF">AVDCRST_MAG10-1380</name>
</gene>
<evidence type="ECO:0000313" key="2">
    <source>
        <dbReference type="EMBL" id="CAA9235122.1"/>
    </source>
</evidence>
<reference evidence="2" key="1">
    <citation type="submission" date="2020-02" db="EMBL/GenBank/DDBJ databases">
        <authorList>
            <person name="Meier V. D."/>
        </authorList>
    </citation>
    <scope>NUCLEOTIDE SEQUENCE</scope>
    <source>
        <strain evidence="2">AVDCRST_MAG10</strain>
    </source>
</reference>
<dbReference type="GO" id="GO:0051745">
    <property type="term" value="F:4-hydroxy-3-methylbut-2-enyl diphosphate reductase activity"/>
    <property type="evidence" value="ECO:0007669"/>
    <property type="project" value="UniProtKB-EC"/>
</dbReference>
<evidence type="ECO:0000256" key="1">
    <source>
        <dbReference type="SAM" id="Phobius"/>
    </source>
</evidence>
<accession>A0A6J4HY56</accession>
<sequence>MNAARSARIPAHASPAGTVLVVVDPTVVDVDVLLVVGAVVVDVDVLLVVGAVVVDVDVLLVVGAVVVDVDVLLVVGAVVVEVDVLLVEVLVVGATVDEVVEDELSVRMSTHQLPICWPGSGGPGSSSTT</sequence>
<feature type="transmembrane region" description="Helical" evidence="1">
    <location>
        <begin position="32"/>
        <end position="53"/>
    </location>
</feature>
<keyword evidence="2" id="KW-0560">Oxidoreductase</keyword>
<keyword evidence="1" id="KW-1133">Transmembrane helix</keyword>
<dbReference type="EMBL" id="CADCTB010000092">
    <property type="protein sequence ID" value="CAA9235122.1"/>
    <property type="molecule type" value="Genomic_DNA"/>
</dbReference>
<dbReference type="EC" id="1.17.7.4" evidence="2"/>
<protein>
    <submittedName>
        <fullName evidence="2">4-hydroxy-3-methylbut-2-enyl diphosphate reductase</fullName>
        <ecNumber evidence="2">1.17.7.4</ecNumber>
    </submittedName>
</protein>
<name>A0A6J4HY56_9ACTN</name>